<dbReference type="Pfam" id="PF13807">
    <property type="entry name" value="GNVR"/>
    <property type="match status" value="1"/>
</dbReference>
<keyword evidence="14" id="KW-1185">Reference proteome</keyword>
<evidence type="ECO:0000256" key="1">
    <source>
        <dbReference type="ARBA" id="ARBA00007316"/>
    </source>
</evidence>
<dbReference type="InterPro" id="IPR032807">
    <property type="entry name" value="GNVR"/>
</dbReference>
<evidence type="ECO:0000256" key="10">
    <source>
        <dbReference type="SAM" id="Phobius"/>
    </source>
</evidence>
<accession>A0A6C2U416</accession>
<protein>
    <recommendedName>
        <fullName evidence="2">non-specific protein-tyrosine kinase</fullName>
        <ecNumber evidence="2">2.7.10.2</ecNumber>
    </recommendedName>
</protein>
<feature type="coiled-coil region" evidence="9">
    <location>
        <begin position="318"/>
        <end position="402"/>
    </location>
</feature>
<dbReference type="Gene3D" id="1.10.287.1490">
    <property type="match status" value="1"/>
</dbReference>
<dbReference type="AlphaFoldDB" id="A0A6C2U416"/>
<dbReference type="GO" id="GO:0005524">
    <property type="term" value="F:ATP binding"/>
    <property type="evidence" value="ECO:0007669"/>
    <property type="project" value="UniProtKB-KW"/>
</dbReference>
<evidence type="ECO:0000256" key="6">
    <source>
        <dbReference type="ARBA" id="ARBA00022840"/>
    </source>
</evidence>
<organism evidence="13 14">
    <name type="scientific">Pontiella desulfatans</name>
    <dbReference type="NCBI Taxonomy" id="2750659"/>
    <lineage>
        <taxon>Bacteria</taxon>
        <taxon>Pseudomonadati</taxon>
        <taxon>Kiritimatiellota</taxon>
        <taxon>Kiritimatiellia</taxon>
        <taxon>Kiritimatiellales</taxon>
        <taxon>Pontiellaceae</taxon>
        <taxon>Pontiella</taxon>
    </lineage>
</organism>
<evidence type="ECO:0000256" key="7">
    <source>
        <dbReference type="ARBA" id="ARBA00023137"/>
    </source>
</evidence>
<keyword evidence="4" id="KW-0547">Nucleotide-binding</keyword>
<dbReference type="NCBIfam" id="TIGR01007">
    <property type="entry name" value="eps_fam"/>
    <property type="match status" value="1"/>
</dbReference>
<evidence type="ECO:0000259" key="11">
    <source>
        <dbReference type="Pfam" id="PF13614"/>
    </source>
</evidence>
<dbReference type="InterPro" id="IPR050445">
    <property type="entry name" value="Bact_polysacc_biosynth/exp"/>
</dbReference>
<evidence type="ECO:0000259" key="12">
    <source>
        <dbReference type="Pfam" id="PF13807"/>
    </source>
</evidence>
<dbReference type="InterPro" id="IPR025669">
    <property type="entry name" value="AAA_dom"/>
</dbReference>
<comment type="similarity">
    <text evidence="1">Belongs to the CpsD/CapB family.</text>
</comment>
<evidence type="ECO:0000256" key="9">
    <source>
        <dbReference type="SAM" id="Coils"/>
    </source>
</evidence>
<dbReference type="InterPro" id="IPR027417">
    <property type="entry name" value="P-loop_NTPase"/>
</dbReference>
<evidence type="ECO:0000256" key="2">
    <source>
        <dbReference type="ARBA" id="ARBA00011903"/>
    </source>
</evidence>
<feature type="transmembrane region" description="Helical" evidence="10">
    <location>
        <begin position="43"/>
        <end position="61"/>
    </location>
</feature>
<sequence>MDKEGIYQGGTQKVIPRAAQAGKATGGSLFEPMNLLRMVLRRWMTVALLTLFGGLAGVFVAQHATRTYVAKAELEMSVRRPKVINNEAVYDDSTARDEGVIFNTRFKKFKSPAMERLATQEYFKRYPEDEQSKGGTIGKYTLATLIRDVNWYKDPSANIVYVSYLSTNPEFAAKLVNVLSHCAGLLMMQENQTMSDEAVKWLITQLDDQRDELEEVELQLAGIRDELQLGSLEQRKEAQSQALVAVSGEREGLVSTLASRETVYGFVMELNGTDPNLEILPTGLPKEEQLNELIGTWRSAHDELLSVASRYTDIHPEYKAAEDKEARAKNRLEQFIDMSAKAVQNEIDLLGKQLKQVDERIVKIEREILDLEQQIVSGNQKLQRLERKRDAADNAYQSMLRRMEEARLSADENMAFTKIIRNAEVPRIPESPSKKKIVATGIFFGGAAGCALVLLLSIFGDKIESVTDLKSLGLHILGTLPTHKKVDSRSELATIGLRDKFCHMIEIFAGVNALISSNKYAEKTKVLLVNSAMPGEGKTVASCNLAISAAMNGSRTLLIDGDLRRPQLAKVFAIGEDHPSLLEWLVDGDSLMGHRDLVSHGVIENLDVVTSRPIKEINPAELLGRGRLSELLDWARVHYDRIIIDSPPLGAVGDAQVLANLSDAIIIVSRIGKTRRRTLKFVLAKFEEIDALVFGCIANDVPHSISGMFQGAEGYGYTSKYGAYKPYGGE</sequence>
<dbReference type="GO" id="GO:0004715">
    <property type="term" value="F:non-membrane spanning protein tyrosine kinase activity"/>
    <property type="evidence" value="ECO:0007669"/>
    <property type="project" value="UniProtKB-EC"/>
</dbReference>
<keyword evidence="6" id="KW-0067">ATP-binding</keyword>
<name>A0A6C2U416_PONDE</name>
<dbReference type="InterPro" id="IPR005702">
    <property type="entry name" value="Wzc-like_C"/>
</dbReference>
<evidence type="ECO:0000313" key="13">
    <source>
        <dbReference type="EMBL" id="VGO14798.1"/>
    </source>
</evidence>
<dbReference type="GO" id="GO:0005886">
    <property type="term" value="C:plasma membrane"/>
    <property type="evidence" value="ECO:0007669"/>
    <property type="project" value="TreeGrafter"/>
</dbReference>
<dbReference type="PANTHER" id="PTHR32309">
    <property type="entry name" value="TYROSINE-PROTEIN KINASE"/>
    <property type="match status" value="1"/>
</dbReference>
<dbReference type="EMBL" id="CAAHFG010000002">
    <property type="protein sequence ID" value="VGO14798.1"/>
    <property type="molecule type" value="Genomic_DNA"/>
</dbReference>
<dbReference type="Pfam" id="PF13614">
    <property type="entry name" value="AAA_31"/>
    <property type="match status" value="1"/>
</dbReference>
<evidence type="ECO:0000256" key="4">
    <source>
        <dbReference type="ARBA" id="ARBA00022741"/>
    </source>
</evidence>
<feature type="coiled-coil region" evidence="9">
    <location>
        <begin position="199"/>
        <end position="226"/>
    </location>
</feature>
<evidence type="ECO:0000256" key="5">
    <source>
        <dbReference type="ARBA" id="ARBA00022777"/>
    </source>
</evidence>
<feature type="transmembrane region" description="Helical" evidence="10">
    <location>
        <begin position="437"/>
        <end position="459"/>
    </location>
</feature>
<feature type="domain" description="Tyrosine-protein kinase G-rich" evidence="12">
    <location>
        <begin position="380"/>
        <end position="455"/>
    </location>
</feature>
<dbReference type="SUPFAM" id="SSF52540">
    <property type="entry name" value="P-loop containing nucleoside triphosphate hydrolases"/>
    <property type="match status" value="1"/>
</dbReference>
<reference evidence="13 14" key="1">
    <citation type="submission" date="2019-04" db="EMBL/GenBank/DDBJ databases">
        <authorList>
            <person name="Van Vliet M D."/>
        </authorList>
    </citation>
    <scope>NUCLEOTIDE SEQUENCE [LARGE SCALE GENOMIC DNA]</scope>
    <source>
        <strain evidence="13 14">F1</strain>
    </source>
</reference>
<keyword evidence="3" id="KW-0808">Transferase</keyword>
<keyword evidence="10" id="KW-0472">Membrane</keyword>
<keyword evidence="5 13" id="KW-0418">Kinase</keyword>
<evidence type="ECO:0000313" key="14">
    <source>
        <dbReference type="Proteomes" id="UP000366872"/>
    </source>
</evidence>
<keyword evidence="7" id="KW-0829">Tyrosine-protein kinase</keyword>
<evidence type="ECO:0000256" key="3">
    <source>
        <dbReference type="ARBA" id="ARBA00022679"/>
    </source>
</evidence>
<keyword evidence="10" id="KW-0812">Transmembrane</keyword>
<gene>
    <name evidence="13" type="ORF">PDESU_03367</name>
</gene>
<dbReference type="PANTHER" id="PTHR32309:SF13">
    <property type="entry name" value="FERRIC ENTEROBACTIN TRANSPORT PROTEIN FEPE"/>
    <property type="match status" value="1"/>
</dbReference>
<dbReference type="Proteomes" id="UP000366872">
    <property type="component" value="Unassembled WGS sequence"/>
</dbReference>
<comment type="catalytic activity">
    <reaction evidence="8">
        <text>L-tyrosyl-[protein] + ATP = O-phospho-L-tyrosyl-[protein] + ADP + H(+)</text>
        <dbReference type="Rhea" id="RHEA:10596"/>
        <dbReference type="Rhea" id="RHEA-COMP:10136"/>
        <dbReference type="Rhea" id="RHEA-COMP:20101"/>
        <dbReference type="ChEBI" id="CHEBI:15378"/>
        <dbReference type="ChEBI" id="CHEBI:30616"/>
        <dbReference type="ChEBI" id="CHEBI:46858"/>
        <dbReference type="ChEBI" id="CHEBI:61978"/>
        <dbReference type="ChEBI" id="CHEBI:456216"/>
        <dbReference type="EC" id="2.7.10.2"/>
    </reaction>
</comment>
<proteinExistence type="inferred from homology"/>
<dbReference type="RefSeq" id="WP_136080424.1">
    <property type="nucleotide sequence ID" value="NZ_CAAHFG010000002.1"/>
</dbReference>
<keyword evidence="9" id="KW-0175">Coiled coil</keyword>
<dbReference type="CDD" id="cd05387">
    <property type="entry name" value="BY-kinase"/>
    <property type="match status" value="1"/>
</dbReference>
<dbReference type="Gene3D" id="3.40.50.300">
    <property type="entry name" value="P-loop containing nucleotide triphosphate hydrolases"/>
    <property type="match status" value="1"/>
</dbReference>
<feature type="domain" description="AAA" evidence="11">
    <location>
        <begin position="529"/>
        <end position="673"/>
    </location>
</feature>
<evidence type="ECO:0000256" key="8">
    <source>
        <dbReference type="ARBA" id="ARBA00051245"/>
    </source>
</evidence>
<dbReference type="EC" id="2.7.10.2" evidence="2"/>
<keyword evidence="10" id="KW-1133">Transmembrane helix</keyword>